<evidence type="ECO:0000313" key="4">
    <source>
        <dbReference type="EMBL" id="MCT8970897.1"/>
    </source>
</evidence>
<evidence type="ECO:0000313" key="5">
    <source>
        <dbReference type="Proteomes" id="UP001320898"/>
    </source>
</evidence>
<name>A0AAW5QUJ2_9HYPH</name>
<feature type="domain" description="N-acetyltransferase" evidence="3">
    <location>
        <begin position="2"/>
        <end position="164"/>
    </location>
</feature>
<sequence length="164" mass="18084">MIFVRTAAASDLPRVRALLVETWHATYDGIYGAERVAAITDDWHSLSSLRQRLDMPNAEFVVADDGREIAGMAFARSEAGGKRVMLHQLYIRPAYQGQGIGSQLLAEIVDSFPDADILRLEVESANDKAVAFYKARGFVVVDRTDDCGEDRSGIPALVLERTLI</sequence>
<dbReference type="RefSeq" id="WP_261614475.1">
    <property type="nucleotide sequence ID" value="NZ_JALIDZ010000002.1"/>
</dbReference>
<dbReference type="Gene3D" id="3.40.630.30">
    <property type="match status" value="1"/>
</dbReference>
<dbReference type="GO" id="GO:0016747">
    <property type="term" value="F:acyltransferase activity, transferring groups other than amino-acyl groups"/>
    <property type="evidence" value="ECO:0007669"/>
    <property type="project" value="InterPro"/>
</dbReference>
<dbReference type="PROSITE" id="PS51186">
    <property type="entry name" value="GNAT"/>
    <property type="match status" value="1"/>
</dbReference>
<organism evidence="4 5">
    <name type="scientific">Microbaculum marinisediminis</name>
    <dbReference type="NCBI Taxonomy" id="2931392"/>
    <lineage>
        <taxon>Bacteria</taxon>
        <taxon>Pseudomonadati</taxon>
        <taxon>Pseudomonadota</taxon>
        <taxon>Alphaproteobacteria</taxon>
        <taxon>Hyphomicrobiales</taxon>
        <taxon>Tepidamorphaceae</taxon>
        <taxon>Microbaculum</taxon>
    </lineage>
</organism>
<accession>A0AAW5QUJ2</accession>
<dbReference type="CDD" id="cd04301">
    <property type="entry name" value="NAT_SF"/>
    <property type="match status" value="1"/>
</dbReference>
<keyword evidence="2" id="KW-0012">Acyltransferase</keyword>
<dbReference type="PANTHER" id="PTHR43877">
    <property type="entry name" value="AMINOALKYLPHOSPHONATE N-ACETYLTRANSFERASE-RELATED-RELATED"/>
    <property type="match status" value="1"/>
</dbReference>
<dbReference type="InterPro" id="IPR016181">
    <property type="entry name" value="Acyl_CoA_acyltransferase"/>
</dbReference>
<evidence type="ECO:0000256" key="1">
    <source>
        <dbReference type="ARBA" id="ARBA00022679"/>
    </source>
</evidence>
<keyword evidence="1" id="KW-0808">Transferase</keyword>
<dbReference type="InterPro" id="IPR050832">
    <property type="entry name" value="Bact_Acetyltransf"/>
</dbReference>
<proteinExistence type="predicted"/>
<gene>
    <name evidence="4" type="ORF">MUB46_03400</name>
</gene>
<evidence type="ECO:0000256" key="2">
    <source>
        <dbReference type="ARBA" id="ARBA00023315"/>
    </source>
</evidence>
<comment type="caution">
    <text evidence="4">The sequence shown here is derived from an EMBL/GenBank/DDBJ whole genome shotgun (WGS) entry which is preliminary data.</text>
</comment>
<dbReference type="Proteomes" id="UP001320898">
    <property type="component" value="Unassembled WGS sequence"/>
</dbReference>
<dbReference type="Pfam" id="PF13673">
    <property type="entry name" value="Acetyltransf_10"/>
    <property type="match status" value="1"/>
</dbReference>
<evidence type="ECO:0000259" key="3">
    <source>
        <dbReference type="PROSITE" id="PS51186"/>
    </source>
</evidence>
<keyword evidence="5" id="KW-1185">Reference proteome</keyword>
<dbReference type="InterPro" id="IPR000182">
    <property type="entry name" value="GNAT_dom"/>
</dbReference>
<protein>
    <submittedName>
        <fullName evidence="4">GNAT family N-acetyltransferase</fullName>
    </submittedName>
</protein>
<reference evidence="4 5" key="1">
    <citation type="submission" date="2022-04" db="EMBL/GenBank/DDBJ databases">
        <authorList>
            <person name="Ye Y.-Q."/>
            <person name="Du Z.-J."/>
        </authorList>
    </citation>
    <scope>NUCLEOTIDE SEQUENCE [LARGE SCALE GENOMIC DNA]</scope>
    <source>
        <strain evidence="4 5">A6E488</strain>
    </source>
</reference>
<dbReference type="SUPFAM" id="SSF55729">
    <property type="entry name" value="Acyl-CoA N-acyltransferases (Nat)"/>
    <property type="match status" value="1"/>
</dbReference>
<dbReference type="AlphaFoldDB" id="A0AAW5QUJ2"/>
<dbReference type="EMBL" id="JALIDZ010000002">
    <property type="protein sequence ID" value="MCT8970897.1"/>
    <property type="molecule type" value="Genomic_DNA"/>
</dbReference>